<organism evidence="2 3">
    <name type="scientific">candidate division WWE3 bacterium RBG_19FT_COMBO_53_11</name>
    <dbReference type="NCBI Taxonomy" id="1802613"/>
    <lineage>
        <taxon>Bacteria</taxon>
        <taxon>Katanobacteria</taxon>
    </lineage>
</organism>
<dbReference type="EMBL" id="MEUW01000013">
    <property type="protein sequence ID" value="OGC44637.1"/>
    <property type="molecule type" value="Genomic_DNA"/>
</dbReference>
<feature type="transmembrane region" description="Helical" evidence="1">
    <location>
        <begin position="6"/>
        <end position="30"/>
    </location>
</feature>
<protein>
    <submittedName>
        <fullName evidence="2">Uncharacterized protein</fullName>
    </submittedName>
</protein>
<sequence length="73" mass="7623">MPPAFVIVIAGVVIAFGALLVLAAFAAFEIHRGLPDKLWNRIFSITMVTVILGGFVTLIGIILVVIGALSSGM</sequence>
<feature type="transmembrane region" description="Helical" evidence="1">
    <location>
        <begin position="42"/>
        <end position="69"/>
    </location>
</feature>
<keyword evidence="1" id="KW-1133">Transmembrane helix</keyword>
<dbReference type="Proteomes" id="UP000176583">
    <property type="component" value="Unassembled WGS sequence"/>
</dbReference>
<evidence type="ECO:0000313" key="3">
    <source>
        <dbReference type="Proteomes" id="UP000176583"/>
    </source>
</evidence>
<gene>
    <name evidence="2" type="ORF">A2V54_00545</name>
</gene>
<proteinExistence type="predicted"/>
<name>A0A1F4UIA3_UNCKA</name>
<reference evidence="2 3" key="1">
    <citation type="journal article" date="2016" name="Nat. Commun.">
        <title>Thousands of microbial genomes shed light on interconnected biogeochemical processes in an aquifer system.</title>
        <authorList>
            <person name="Anantharaman K."/>
            <person name="Brown C.T."/>
            <person name="Hug L.A."/>
            <person name="Sharon I."/>
            <person name="Castelle C.J."/>
            <person name="Probst A.J."/>
            <person name="Thomas B.C."/>
            <person name="Singh A."/>
            <person name="Wilkins M.J."/>
            <person name="Karaoz U."/>
            <person name="Brodie E.L."/>
            <person name="Williams K.H."/>
            <person name="Hubbard S.S."/>
            <person name="Banfield J.F."/>
        </authorList>
    </citation>
    <scope>NUCLEOTIDE SEQUENCE [LARGE SCALE GENOMIC DNA]</scope>
</reference>
<evidence type="ECO:0000256" key="1">
    <source>
        <dbReference type="SAM" id="Phobius"/>
    </source>
</evidence>
<dbReference type="AlphaFoldDB" id="A0A1F4UIA3"/>
<keyword evidence="1" id="KW-0812">Transmembrane</keyword>
<evidence type="ECO:0000313" key="2">
    <source>
        <dbReference type="EMBL" id="OGC44637.1"/>
    </source>
</evidence>
<comment type="caution">
    <text evidence="2">The sequence shown here is derived from an EMBL/GenBank/DDBJ whole genome shotgun (WGS) entry which is preliminary data.</text>
</comment>
<dbReference type="STRING" id="1802613.A2V54_00545"/>
<accession>A0A1F4UIA3</accession>
<keyword evidence="1" id="KW-0472">Membrane</keyword>